<dbReference type="AlphaFoldDB" id="A0A1V0HG57"/>
<sequence>MSFFKEVIWGFRFVCKTGKENGFQTTFAAVSAIKGRLKRWIDKDISQTQLCCSNAAWRSSSETASKTNFRCS</sequence>
<comment type="caution">
    <text evidence="1">The sequence shown here is derived from an EMBL/GenBank/DDBJ whole genome shotgun (WGS) entry which is preliminary data.</text>
</comment>
<dbReference type="KEGG" id="nsi:A6J88_12070"/>
<protein>
    <submittedName>
        <fullName evidence="1">Uncharacterized protein</fullName>
    </submittedName>
</protein>
<evidence type="ECO:0000313" key="2">
    <source>
        <dbReference type="Proteomes" id="UP000234767"/>
    </source>
</evidence>
<dbReference type="EMBL" id="PKJO01000001">
    <property type="protein sequence ID" value="PLA41181.1"/>
    <property type="molecule type" value="Genomic_DNA"/>
</dbReference>
<dbReference type="Proteomes" id="UP000234767">
    <property type="component" value="Unassembled WGS sequence"/>
</dbReference>
<proteinExistence type="predicted"/>
<accession>A0A1V0HG57</accession>
<organism evidence="1 2">
    <name type="scientific">Neisseria sicca</name>
    <dbReference type="NCBI Taxonomy" id="490"/>
    <lineage>
        <taxon>Bacteria</taxon>
        <taxon>Pseudomonadati</taxon>
        <taxon>Pseudomonadota</taxon>
        <taxon>Betaproteobacteria</taxon>
        <taxon>Neisseriales</taxon>
        <taxon>Neisseriaceae</taxon>
        <taxon>Neisseria</taxon>
    </lineage>
</organism>
<gene>
    <name evidence="1" type="ORF">CYK00_00845</name>
</gene>
<reference evidence="1 2" key="1">
    <citation type="submission" date="2017-12" db="EMBL/GenBank/DDBJ databases">
        <title>Phylogenetic diversity of female urinary microbiome.</title>
        <authorList>
            <person name="Thomas-White K."/>
            <person name="Wolfe A.J."/>
        </authorList>
    </citation>
    <scope>NUCLEOTIDE SEQUENCE [LARGE SCALE GENOMIC DNA]</scope>
    <source>
        <strain evidence="1 2">UMB0321</strain>
    </source>
</reference>
<name>A0A1V0HG57_NEISI</name>
<evidence type="ECO:0000313" key="1">
    <source>
        <dbReference type="EMBL" id="PLA41181.1"/>
    </source>
</evidence>